<organism evidence="2 3">
    <name type="scientific">Fusarium agapanthi</name>
    <dbReference type="NCBI Taxonomy" id="1803897"/>
    <lineage>
        <taxon>Eukaryota</taxon>
        <taxon>Fungi</taxon>
        <taxon>Dikarya</taxon>
        <taxon>Ascomycota</taxon>
        <taxon>Pezizomycotina</taxon>
        <taxon>Sordariomycetes</taxon>
        <taxon>Hypocreomycetidae</taxon>
        <taxon>Hypocreales</taxon>
        <taxon>Nectriaceae</taxon>
        <taxon>Fusarium</taxon>
        <taxon>Fusarium fujikuroi species complex</taxon>
    </lineage>
</organism>
<evidence type="ECO:0000313" key="2">
    <source>
        <dbReference type="EMBL" id="KAF4495463.1"/>
    </source>
</evidence>
<dbReference type="AlphaFoldDB" id="A0A9P5B6G7"/>
<sequence length="103" mass="11918">MSELPADHLEVIALREKVALLEGENKFVNDQNDVLIENNGELALENEDLKKNLALAEERQKRYFDFWRCAEEELTKQLELNAELKTQFEAEKDKAPSAEQAEK</sequence>
<evidence type="ECO:0000313" key="3">
    <source>
        <dbReference type="Proteomes" id="UP000737391"/>
    </source>
</evidence>
<proteinExistence type="predicted"/>
<comment type="caution">
    <text evidence="2">The sequence shown here is derived from an EMBL/GenBank/DDBJ whole genome shotgun (WGS) entry which is preliminary data.</text>
</comment>
<keyword evidence="3" id="KW-1185">Reference proteome</keyword>
<name>A0A9P5B6G7_9HYPO</name>
<dbReference type="EMBL" id="LUFC02000640">
    <property type="protein sequence ID" value="KAF4495463.1"/>
    <property type="molecule type" value="Genomic_DNA"/>
</dbReference>
<feature type="coiled-coil region" evidence="1">
    <location>
        <begin position="32"/>
        <end position="59"/>
    </location>
</feature>
<protein>
    <submittedName>
        <fullName evidence="2">Uncharacterized protein</fullName>
    </submittedName>
</protein>
<dbReference type="OrthoDB" id="5105790at2759"/>
<keyword evidence="1" id="KW-0175">Coiled coil</keyword>
<dbReference type="Proteomes" id="UP000737391">
    <property type="component" value="Unassembled WGS sequence"/>
</dbReference>
<reference evidence="2" key="1">
    <citation type="submission" date="2020-01" db="EMBL/GenBank/DDBJ databases">
        <title>Identification and distribution of gene clusters putatively required for synthesis of sphingolipid metabolism inhibitors in phylogenetically diverse species of the filamentous fungus Fusarium.</title>
        <authorList>
            <person name="Kim H.-S."/>
            <person name="Busman M."/>
            <person name="Brown D.W."/>
            <person name="Divon H."/>
            <person name="Uhlig S."/>
            <person name="Proctor R.H."/>
        </authorList>
    </citation>
    <scope>NUCLEOTIDE SEQUENCE</scope>
    <source>
        <strain evidence="2">NRRL 31653</strain>
    </source>
</reference>
<gene>
    <name evidence="2" type="ORF">FAGAP_8396</name>
</gene>
<accession>A0A9P5B6G7</accession>
<evidence type="ECO:0000256" key="1">
    <source>
        <dbReference type="SAM" id="Coils"/>
    </source>
</evidence>